<gene>
    <name evidence="1" type="ORF">CMV30_04560</name>
</gene>
<organism evidence="1 2">
    <name type="scientific">Nibricoccus aquaticus</name>
    <dbReference type="NCBI Taxonomy" id="2576891"/>
    <lineage>
        <taxon>Bacteria</taxon>
        <taxon>Pseudomonadati</taxon>
        <taxon>Verrucomicrobiota</taxon>
        <taxon>Opitutia</taxon>
        <taxon>Opitutales</taxon>
        <taxon>Opitutaceae</taxon>
        <taxon>Nibricoccus</taxon>
    </lineage>
</organism>
<dbReference type="Gene3D" id="3.90.550.10">
    <property type="entry name" value="Spore Coat Polysaccharide Biosynthesis Protein SpsA, Chain A"/>
    <property type="match status" value="1"/>
</dbReference>
<evidence type="ECO:0008006" key="3">
    <source>
        <dbReference type="Google" id="ProtNLM"/>
    </source>
</evidence>
<dbReference type="AlphaFoldDB" id="A0A290Q3M8"/>
<dbReference type="SUPFAM" id="SSF53448">
    <property type="entry name" value="Nucleotide-diphospho-sugar transferases"/>
    <property type="match status" value="1"/>
</dbReference>
<dbReference type="EMBL" id="CP023344">
    <property type="protein sequence ID" value="ATC63285.1"/>
    <property type="molecule type" value="Genomic_DNA"/>
</dbReference>
<reference evidence="1 2" key="1">
    <citation type="submission" date="2017-09" db="EMBL/GenBank/DDBJ databases">
        <title>Complete genome sequence of Verrucomicrobial strain HZ-65, isolated from freshwater.</title>
        <authorList>
            <person name="Choi A."/>
        </authorList>
    </citation>
    <scope>NUCLEOTIDE SEQUENCE [LARGE SCALE GENOMIC DNA]</scope>
    <source>
        <strain evidence="1 2">HZ-65</strain>
    </source>
</reference>
<dbReference type="Proteomes" id="UP000217265">
    <property type="component" value="Chromosome"/>
</dbReference>
<sequence length="310" mass="36301">MLGNDRVADYLEALFISLRQHSPDLPARLIPYNAQLTRTRELCARYRIEIHSDPAFPALEQVGLDLWASSPYSHHQFLFRRLAIFWGPFENFLYLDADICVLAPLEPLFETFEKSPVPFASFDVDHERVYQAGPLRDRMIRDHGSLGFNSGHFFSRLGVFDLEKFQTAVRAAQPLAHLFQDRGDQGFLNFAVDHLGIPQTRMTTLIPDLADKQWCEQRFKKIHNRWFIDRPGDPQDGKQLFLIHWAGFNIPGWEIPNRHLYYHYRGLGLSWFGKQKLRIRDFTRHHSRPLRPLMDKLRILGGKVRRKIGL</sequence>
<dbReference type="KEGG" id="vbh:CMV30_04560"/>
<dbReference type="InterPro" id="IPR029044">
    <property type="entry name" value="Nucleotide-diphossugar_trans"/>
</dbReference>
<proteinExistence type="predicted"/>
<name>A0A290Q3M8_9BACT</name>
<evidence type="ECO:0000313" key="1">
    <source>
        <dbReference type="EMBL" id="ATC63285.1"/>
    </source>
</evidence>
<evidence type="ECO:0000313" key="2">
    <source>
        <dbReference type="Proteomes" id="UP000217265"/>
    </source>
</evidence>
<accession>A0A290Q3M8</accession>
<protein>
    <recommendedName>
        <fullName evidence="3">Glycosyl transferase</fullName>
    </recommendedName>
</protein>
<keyword evidence="2" id="KW-1185">Reference proteome</keyword>